<protein>
    <submittedName>
        <fullName evidence="2">Uncharacterized protein</fullName>
    </submittedName>
</protein>
<comment type="caution">
    <text evidence="2">The sequence shown here is derived from an EMBL/GenBank/DDBJ whole genome shotgun (WGS) entry which is preliminary data.</text>
</comment>
<reference evidence="2 3" key="1">
    <citation type="submission" date="2017-12" db="EMBL/GenBank/DDBJ databases">
        <title>Gene loss provides genomic basis for host adaptation in cereal stripe rust fungi.</title>
        <authorList>
            <person name="Xia C."/>
        </authorList>
    </citation>
    <scope>NUCLEOTIDE SEQUENCE [LARGE SCALE GENOMIC DNA]</scope>
    <source>
        <strain evidence="2 3">93TX-2</strain>
    </source>
</reference>
<evidence type="ECO:0000313" key="3">
    <source>
        <dbReference type="Proteomes" id="UP000238274"/>
    </source>
</evidence>
<feature type="region of interest" description="Disordered" evidence="1">
    <location>
        <begin position="1"/>
        <end position="21"/>
    </location>
</feature>
<keyword evidence="3" id="KW-1185">Reference proteome</keyword>
<dbReference type="EMBL" id="PKSM01000019">
    <property type="protein sequence ID" value="POW21531.1"/>
    <property type="molecule type" value="Genomic_DNA"/>
</dbReference>
<feature type="region of interest" description="Disordered" evidence="1">
    <location>
        <begin position="52"/>
        <end position="71"/>
    </location>
</feature>
<sequence>MRTAARIHYQHSSSTTRPSAALNAKRLEQRDKFSEPRPTTNRVASIQNNLRKLIGAATNRRGLGRRSSRTT</sequence>
<dbReference type="VEuPathDB" id="FungiDB:PSHT_02293"/>
<gene>
    <name evidence="2" type="ORF">PSHT_02293</name>
</gene>
<name>A0A2S4WIF3_9BASI</name>
<reference evidence="3" key="3">
    <citation type="journal article" date="2018" name="Mol. Plant Microbe Interact.">
        <title>Genome sequence resources for the wheat stripe rust pathogen (Puccinia striiformis f. sp. tritici) and the barley stripe rust pathogen (Puccinia striiformis f. sp. hordei).</title>
        <authorList>
            <person name="Xia C."/>
            <person name="Wang M."/>
            <person name="Yin C."/>
            <person name="Cornejo O.E."/>
            <person name="Hulbert S.H."/>
            <person name="Chen X."/>
        </authorList>
    </citation>
    <scope>NUCLEOTIDE SEQUENCE [LARGE SCALE GENOMIC DNA]</scope>
    <source>
        <strain evidence="3">93TX-2</strain>
    </source>
</reference>
<evidence type="ECO:0000313" key="2">
    <source>
        <dbReference type="EMBL" id="POW21531.1"/>
    </source>
</evidence>
<organism evidence="2 3">
    <name type="scientific">Puccinia striiformis</name>
    <dbReference type="NCBI Taxonomy" id="27350"/>
    <lineage>
        <taxon>Eukaryota</taxon>
        <taxon>Fungi</taxon>
        <taxon>Dikarya</taxon>
        <taxon>Basidiomycota</taxon>
        <taxon>Pucciniomycotina</taxon>
        <taxon>Pucciniomycetes</taxon>
        <taxon>Pucciniales</taxon>
        <taxon>Pucciniaceae</taxon>
        <taxon>Puccinia</taxon>
    </lineage>
</organism>
<accession>A0A2S4WIF3</accession>
<evidence type="ECO:0000256" key="1">
    <source>
        <dbReference type="SAM" id="MobiDB-lite"/>
    </source>
</evidence>
<dbReference type="Proteomes" id="UP000238274">
    <property type="component" value="Unassembled WGS sequence"/>
</dbReference>
<dbReference type="VEuPathDB" id="FungiDB:PSTT_10146"/>
<feature type="compositionally biased region" description="Basic residues" evidence="1">
    <location>
        <begin position="62"/>
        <end position="71"/>
    </location>
</feature>
<proteinExistence type="predicted"/>
<reference evidence="3" key="2">
    <citation type="journal article" date="2018" name="BMC Genomics">
        <title>Genomic insights into host adaptation between the wheat stripe rust pathogen (Puccinia striiformis f. sp. tritici) and the barley stripe rust pathogen (Puccinia striiformis f. sp. hordei).</title>
        <authorList>
            <person name="Xia C."/>
            <person name="Wang M."/>
            <person name="Yin C."/>
            <person name="Cornejo O.E."/>
            <person name="Hulbert S.H."/>
            <person name="Chen X."/>
        </authorList>
    </citation>
    <scope>NUCLEOTIDE SEQUENCE [LARGE SCALE GENOMIC DNA]</scope>
    <source>
        <strain evidence="3">93TX-2</strain>
    </source>
</reference>
<dbReference type="AlphaFoldDB" id="A0A2S4WIF3"/>